<dbReference type="Proteomes" id="UP000292958">
    <property type="component" value="Unassembled WGS sequence"/>
</dbReference>
<evidence type="ECO:0000313" key="3">
    <source>
        <dbReference type="EMBL" id="RZU39283.1"/>
    </source>
</evidence>
<comment type="caution">
    <text evidence="3">The sequence shown here is derived from an EMBL/GenBank/DDBJ whole genome shotgun (WGS) entry which is preliminary data.</text>
</comment>
<dbReference type="PROSITE" id="PS00080">
    <property type="entry name" value="MULTICOPPER_OXIDASE2"/>
    <property type="match status" value="1"/>
</dbReference>
<dbReference type="GO" id="GO:0016491">
    <property type="term" value="F:oxidoreductase activity"/>
    <property type="evidence" value="ECO:0007669"/>
    <property type="project" value="InterPro"/>
</dbReference>
<dbReference type="Pfam" id="PF07731">
    <property type="entry name" value="Cu-oxidase_2"/>
    <property type="match status" value="1"/>
</dbReference>
<dbReference type="InterPro" id="IPR002355">
    <property type="entry name" value="Cu_oxidase_Cu_BS"/>
</dbReference>
<dbReference type="OrthoDB" id="9757546at2"/>
<dbReference type="CDD" id="cd13896">
    <property type="entry name" value="CuRO_3_CopA"/>
    <property type="match status" value="1"/>
</dbReference>
<evidence type="ECO:0000259" key="2">
    <source>
        <dbReference type="Pfam" id="PF07731"/>
    </source>
</evidence>
<keyword evidence="1" id="KW-0479">Metal-binding</keyword>
<reference evidence="3 4" key="1">
    <citation type="submission" date="2019-02" db="EMBL/GenBank/DDBJ databases">
        <title>Genomic Encyclopedia of Archaeal and Bacterial Type Strains, Phase II (KMG-II): from individual species to whole genera.</title>
        <authorList>
            <person name="Goeker M."/>
        </authorList>
    </citation>
    <scope>NUCLEOTIDE SEQUENCE [LARGE SCALE GENOMIC DNA]</scope>
    <source>
        <strain evidence="3 4">DSM 18101</strain>
    </source>
</reference>
<organism evidence="3 4">
    <name type="scientific">Edaphobacter modestus</name>
    <dbReference type="NCBI Taxonomy" id="388466"/>
    <lineage>
        <taxon>Bacteria</taxon>
        <taxon>Pseudomonadati</taxon>
        <taxon>Acidobacteriota</taxon>
        <taxon>Terriglobia</taxon>
        <taxon>Terriglobales</taxon>
        <taxon>Acidobacteriaceae</taxon>
        <taxon>Edaphobacter</taxon>
    </lineage>
</organism>
<dbReference type="InterPro" id="IPR033138">
    <property type="entry name" value="Cu_oxidase_CS"/>
</dbReference>
<proteinExistence type="predicted"/>
<evidence type="ECO:0000313" key="4">
    <source>
        <dbReference type="Proteomes" id="UP000292958"/>
    </source>
</evidence>
<dbReference type="GO" id="GO:0005507">
    <property type="term" value="F:copper ion binding"/>
    <property type="evidence" value="ECO:0007669"/>
    <property type="project" value="InterPro"/>
</dbReference>
<evidence type="ECO:0000256" key="1">
    <source>
        <dbReference type="ARBA" id="ARBA00022723"/>
    </source>
</evidence>
<dbReference type="InterPro" id="IPR008972">
    <property type="entry name" value="Cupredoxin"/>
</dbReference>
<dbReference type="InterPro" id="IPR034279">
    <property type="entry name" value="CuRO_3_CopA"/>
</dbReference>
<feature type="domain" description="Plastocyanin-like" evidence="2">
    <location>
        <begin position="34"/>
        <end position="151"/>
    </location>
</feature>
<accession>A0A4Q7YQW5</accession>
<keyword evidence="4" id="KW-1185">Reference proteome</keyword>
<dbReference type="PROSITE" id="PS00079">
    <property type="entry name" value="MULTICOPPER_OXIDASE1"/>
    <property type="match status" value="1"/>
</dbReference>
<name>A0A4Q7YQW5_9BACT</name>
<dbReference type="SUPFAM" id="SSF49503">
    <property type="entry name" value="Cupredoxins"/>
    <property type="match status" value="1"/>
</dbReference>
<gene>
    <name evidence="3" type="ORF">BDD14_0644</name>
</gene>
<dbReference type="InterPro" id="IPR011706">
    <property type="entry name" value="Cu-oxidase_C"/>
</dbReference>
<dbReference type="Gene3D" id="2.60.40.420">
    <property type="entry name" value="Cupredoxins - blue copper proteins"/>
    <property type="match status" value="1"/>
</dbReference>
<sequence>MARYNDPGDGLNGNGRRVLTYADLRTRYRGVDGRPPSREVELHLTGNMERYIWGFNGKKFSEAKPIELKLGERVRIVLINDTMMDHPIHLHGLWSELENGHGEFNPYKHTVIVKPSERVSYLVSADTPGRWAFHCHLMYHMESGMFRTVVVS</sequence>
<dbReference type="EMBL" id="SHKW01000001">
    <property type="protein sequence ID" value="RZU39283.1"/>
    <property type="molecule type" value="Genomic_DNA"/>
</dbReference>
<protein>
    <submittedName>
        <fullName evidence="3">Multicopper oxidase</fullName>
    </submittedName>
</protein>
<dbReference type="AlphaFoldDB" id="A0A4Q7YQW5"/>